<reference evidence="2 3" key="1">
    <citation type="submission" date="2024-06" db="EMBL/GenBank/DDBJ databases">
        <title>Sorghum-associated microbial communities from plants grown in Nebraska, USA.</title>
        <authorList>
            <person name="Schachtman D."/>
        </authorList>
    </citation>
    <scope>NUCLEOTIDE SEQUENCE [LARGE SCALE GENOMIC DNA]</scope>
    <source>
        <strain evidence="2 3">1288</strain>
    </source>
</reference>
<evidence type="ECO:0000256" key="1">
    <source>
        <dbReference type="SAM" id="MobiDB-lite"/>
    </source>
</evidence>
<dbReference type="Proteomes" id="UP001549104">
    <property type="component" value="Unassembled WGS sequence"/>
</dbReference>
<dbReference type="EMBL" id="JBEPME010000001">
    <property type="protein sequence ID" value="MET3656315.1"/>
    <property type="molecule type" value="Genomic_DNA"/>
</dbReference>
<feature type="region of interest" description="Disordered" evidence="1">
    <location>
        <begin position="65"/>
        <end position="88"/>
    </location>
</feature>
<accession>A0ABV2K5H3</accession>
<proteinExistence type="predicted"/>
<evidence type="ECO:0000313" key="3">
    <source>
        <dbReference type="Proteomes" id="UP001549104"/>
    </source>
</evidence>
<keyword evidence="3" id="KW-1185">Reference proteome</keyword>
<dbReference type="RefSeq" id="WP_354312571.1">
    <property type="nucleotide sequence ID" value="NZ_JBEPME010000001.1"/>
</dbReference>
<sequence length="115" mass="12990">MKRISKKDDGSISIQKDVNVNISTGDIEHAKYLLNQKRPGGEIVAFDIPDWLDEFVKETAIPQRGYKKNPLNQGGNAPKTVDPSTPGDSYEFPPIWSEWIEEYGKNGRIIKDIDD</sequence>
<comment type="caution">
    <text evidence="2">The sequence shown here is derived from an EMBL/GenBank/DDBJ whole genome shotgun (WGS) entry which is preliminary data.</text>
</comment>
<protein>
    <recommendedName>
        <fullName evidence="4">Histone</fullName>
    </recommendedName>
</protein>
<evidence type="ECO:0008006" key="4">
    <source>
        <dbReference type="Google" id="ProtNLM"/>
    </source>
</evidence>
<name>A0ABV2K5H3_SPOPS</name>
<gene>
    <name evidence="2" type="ORF">ABIC55_001399</name>
</gene>
<evidence type="ECO:0000313" key="2">
    <source>
        <dbReference type="EMBL" id="MET3656315.1"/>
    </source>
</evidence>
<organism evidence="2 3">
    <name type="scientific">Sporosarcina psychrophila</name>
    <name type="common">Bacillus psychrophilus</name>
    <dbReference type="NCBI Taxonomy" id="1476"/>
    <lineage>
        <taxon>Bacteria</taxon>
        <taxon>Bacillati</taxon>
        <taxon>Bacillota</taxon>
        <taxon>Bacilli</taxon>
        <taxon>Bacillales</taxon>
        <taxon>Caryophanaceae</taxon>
        <taxon>Sporosarcina</taxon>
    </lineage>
</organism>